<keyword evidence="4" id="KW-1185">Reference proteome</keyword>
<dbReference type="CDD" id="cd10448">
    <property type="entry name" value="GIY-YIG_unchar_3"/>
    <property type="match status" value="1"/>
</dbReference>
<dbReference type="InterPro" id="IPR050190">
    <property type="entry name" value="UPF0213_domain"/>
</dbReference>
<dbReference type="Pfam" id="PF01541">
    <property type="entry name" value="GIY-YIG"/>
    <property type="match status" value="1"/>
</dbReference>
<gene>
    <name evidence="3" type="ORF">GCM10025770_05480</name>
</gene>
<proteinExistence type="inferred from homology"/>
<dbReference type="Gene3D" id="3.40.1440.10">
    <property type="entry name" value="GIY-YIG endonuclease"/>
    <property type="match status" value="1"/>
</dbReference>
<organism evidence="3 4">
    <name type="scientific">Viridibacterium curvum</name>
    <dbReference type="NCBI Taxonomy" id="1101404"/>
    <lineage>
        <taxon>Bacteria</taxon>
        <taxon>Pseudomonadati</taxon>
        <taxon>Pseudomonadota</taxon>
        <taxon>Betaproteobacteria</taxon>
        <taxon>Rhodocyclales</taxon>
        <taxon>Rhodocyclaceae</taxon>
        <taxon>Viridibacterium</taxon>
    </lineage>
</organism>
<dbReference type="SUPFAM" id="SSF82771">
    <property type="entry name" value="GIY-YIG endonuclease"/>
    <property type="match status" value="1"/>
</dbReference>
<accession>A0ABP9QAE2</accession>
<dbReference type="PANTHER" id="PTHR34477">
    <property type="entry name" value="UPF0213 PROTEIN YHBQ"/>
    <property type="match status" value="1"/>
</dbReference>
<dbReference type="SMART" id="SM00465">
    <property type="entry name" value="GIYc"/>
    <property type="match status" value="1"/>
</dbReference>
<dbReference type="Proteomes" id="UP001500547">
    <property type="component" value="Unassembled WGS sequence"/>
</dbReference>
<dbReference type="PANTHER" id="PTHR34477:SF5">
    <property type="entry name" value="BSL5627 PROTEIN"/>
    <property type="match status" value="1"/>
</dbReference>
<dbReference type="InterPro" id="IPR035901">
    <property type="entry name" value="GIY-YIG_endonuc_sf"/>
</dbReference>
<name>A0ABP9QAE2_9RHOO</name>
<comment type="caution">
    <text evidence="3">The sequence shown here is derived from an EMBL/GenBank/DDBJ whole genome shotgun (WGS) entry which is preliminary data.</text>
</comment>
<sequence>MRQPAVYILSSGKEGTLYIGVTSDLVKRVWEHKQDVVEGFTKRYRVHQLVYFEQYADMLSAITREKQLKKWNRLWKLQLIAEHNPAWRDLWPDICG</sequence>
<dbReference type="EMBL" id="BAABLD010000002">
    <property type="protein sequence ID" value="GAA5159358.1"/>
    <property type="molecule type" value="Genomic_DNA"/>
</dbReference>
<dbReference type="InterPro" id="IPR000305">
    <property type="entry name" value="GIY-YIG_endonuc"/>
</dbReference>
<reference evidence="4" key="1">
    <citation type="journal article" date="2019" name="Int. J. Syst. Evol. Microbiol.">
        <title>The Global Catalogue of Microorganisms (GCM) 10K type strain sequencing project: providing services to taxonomists for standard genome sequencing and annotation.</title>
        <authorList>
            <consortium name="The Broad Institute Genomics Platform"/>
            <consortium name="The Broad Institute Genome Sequencing Center for Infectious Disease"/>
            <person name="Wu L."/>
            <person name="Ma J."/>
        </authorList>
    </citation>
    <scope>NUCLEOTIDE SEQUENCE [LARGE SCALE GENOMIC DNA]</scope>
    <source>
        <strain evidence="4">JCM 18715</strain>
    </source>
</reference>
<evidence type="ECO:0000313" key="3">
    <source>
        <dbReference type="EMBL" id="GAA5159358.1"/>
    </source>
</evidence>
<evidence type="ECO:0000313" key="4">
    <source>
        <dbReference type="Proteomes" id="UP001500547"/>
    </source>
</evidence>
<evidence type="ECO:0000256" key="1">
    <source>
        <dbReference type="ARBA" id="ARBA00007435"/>
    </source>
</evidence>
<feature type="domain" description="GIY-YIG" evidence="2">
    <location>
        <begin position="2"/>
        <end position="78"/>
    </location>
</feature>
<evidence type="ECO:0000259" key="2">
    <source>
        <dbReference type="PROSITE" id="PS50164"/>
    </source>
</evidence>
<dbReference type="RefSeq" id="WP_345531297.1">
    <property type="nucleotide sequence ID" value="NZ_BAABLD010000002.1"/>
</dbReference>
<comment type="similarity">
    <text evidence="1">Belongs to the UPF0213 family.</text>
</comment>
<dbReference type="PROSITE" id="PS50164">
    <property type="entry name" value="GIY_YIG"/>
    <property type="match status" value="1"/>
</dbReference>
<protein>
    <submittedName>
        <fullName evidence="3">GIY-YIG nuclease family protein</fullName>
    </submittedName>
</protein>